<dbReference type="Gene3D" id="3.30.460.10">
    <property type="entry name" value="Beta Polymerase, domain 2"/>
    <property type="match status" value="1"/>
</dbReference>
<dbReference type="SUPFAM" id="SSF81301">
    <property type="entry name" value="Nucleotidyltransferase"/>
    <property type="match status" value="1"/>
</dbReference>
<comment type="caution">
    <text evidence="2">The sequence shown here is derived from an EMBL/GenBank/DDBJ whole genome shotgun (WGS) entry which is preliminary data.</text>
</comment>
<dbReference type="Pfam" id="PF01909">
    <property type="entry name" value="NTP_transf_2"/>
    <property type="match status" value="1"/>
</dbReference>
<keyword evidence="2" id="KW-0808">Transferase</keyword>
<protein>
    <submittedName>
        <fullName evidence="2">Nucleotidyltransferase domain</fullName>
    </submittedName>
</protein>
<accession>A0A2S9GTE5</accession>
<evidence type="ECO:0000259" key="1">
    <source>
        <dbReference type="Pfam" id="PF01909"/>
    </source>
</evidence>
<dbReference type="CDD" id="cd05403">
    <property type="entry name" value="NT_KNTase_like"/>
    <property type="match status" value="1"/>
</dbReference>
<dbReference type="GO" id="GO:0016779">
    <property type="term" value="F:nucleotidyltransferase activity"/>
    <property type="evidence" value="ECO:0007669"/>
    <property type="project" value="InterPro"/>
</dbReference>
<name>A0A2S9GTE5_9BURK</name>
<proteinExistence type="predicted"/>
<reference evidence="2 3" key="1">
    <citation type="submission" date="2018-02" db="EMBL/GenBank/DDBJ databases">
        <title>Solimicrobium silvestre gen. nov., sp. nov., isolated from alpine forest soil.</title>
        <authorList>
            <person name="Margesin R."/>
            <person name="Albuquerque L."/>
            <person name="Zhang D.-C."/>
            <person name="Froufe H.J.C."/>
            <person name="Severino R."/>
            <person name="Roxo I."/>
            <person name="Egas C."/>
            <person name="Da Costa M.S."/>
        </authorList>
    </citation>
    <scope>NUCLEOTIDE SEQUENCE [LARGE SCALE GENOMIC DNA]</scope>
    <source>
        <strain evidence="2 3">S20-91</strain>
    </source>
</reference>
<dbReference type="InterPro" id="IPR043519">
    <property type="entry name" value="NT_sf"/>
</dbReference>
<dbReference type="EMBL" id="PUGF01000031">
    <property type="protein sequence ID" value="PRC90987.1"/>
    <property type="molecule type" value="Genomic_DNA"/>
</dbReference>
<dbReference type="RefSeq" id="WP_105534014.1">
    <property type="nucleotide sequence ID" value="NZ_PUGF01000031.1"/>
</dbReference>
<organism evidence="2 3">
    <name type="scientific">Solimicrobium silvestre</name>
    <dbReference type="NCBI Taxonomy" id="2099400"/>
    <lineage>
        <taxon>Bacteria</taxon>
        <taxon>Pseudomonadati</taxon>
        <taxon>Pseudomonadota</taxon>
        <taxon>Betaproteobacteria</taxon>
        <taxon>Burkholderiales</taxon>
        <taxon>Oxalobacteraceae</taxon>
        <taxon>Solimicrobium</taxon>
    </lineage>
</organism>
<dbReference type="AlphaFoldDB" id="A0A2S9GTE5"/>
<gene>
    <name evidence="2" type="ORF">S2091_4283</name>
</gene>
<dbReference type="PANTHER" id="PTHR33933:SF1">
    <property type="entry name" value="PROTEIN ADENYLYLTRANSFERASE MNTA-RELATED"/>
    <property type="match status" value="1"/>
</dbReference>
<dbReference type="PANTHER" id="PTHR33933">
    <property type="entry name" value="NUCLEOTIDYLTRANSFERASE"/>
    <property type="match status" value="1"/>
</dbReference>
<evidence type="ECO:0000313" key="2">
    <source>
        <dbReference type="EMBL" id="PRC90987.1"/>
    </source>
</evidence>
<dbReference type="Proteomes" id="UP000237839">
    <property type="component" value="Unassembled WGS sequence"/>
</dbReference>
<feature type="domain" description="Polymerase nucleotidyl transferase" evidence="1">
    <location>
        <begin position="24"/>
        <end position="88"/>
    </location>
</feature>
<sequence>MQTQAMHPLDMATAATVKAFMERVTAVFSVRSAILFGSRARGEFKPDSDADVAVLLSGQHGKFMDAKMAMSDIAFDVMLDTGIRVEAIPLWEDEWANPDAYRNPFLLRNIERDGIIL</sequence>
<dbReference type="InterPro" id="IPR052548">
    <property type="entry name" value="Type_VII_TA_antitoxin"/>
</dbReference>
<keyword evidence="3" id="KW-1185">Reference proteome</keyword>
<evidence type="ECO:0000313" key="3">
    <source>
        <dbReference type="Proteomes" id="UP000237839"/>
    </source>
</evidence>
<dbReference type="InterPro" id="IPR002934">
    <property type="entry name" value="Polymerase_NTP_transf_dom"/>
</dbReference>
<dbReference type="OrthoDB" id="9803106at2"/>